<organism evidence="2 3">
    <name type="scientific">Peronospora matthiolae</name>
    <dbReference type="NCBI Taxonomy" id="2874970"/>
    <lineage>
        <taxon>Eukaryota</taxon>
        <taxon>Sar</taxon>
        <taxon>Stramenopiles</taxon>
        <taxon>Oomycota</taxon>
        <taxon>Peronosporomycetes</taxon>
        <taxon>Peronosporales</taxon>
        <taxon>Peronosporaceae</taxon>
        <taxon>Peronospora</taxon>
    </lineage>
</organism>
<accession>A0AAV1URE5</accession>
<name>A0AAV1URE5_9STRA</name>
<proteinExistence type="predicted"/>
<comment type="caution">
    <text evidence="2">The sequence shown here is derived from an EMBL/GenBank/DDBJ whole genome shotgun (WGS) entry which is preliminary data.</text>
</comment>
<evidence type="ECO:0000256" key="1">
    <source>
        <dbReference type="SAM" id="Phobius"/>
    </source>
</evidence>
<protein>
    <submittedName>
        <fullName evidence="2">Uncharacterized protein</fullName>
    </submittedName>
</protein>
<feature type="transmembrane region" description="Helical" evidence="1">
    <location>
        <begin position="31"/>
        <end position="53"/>
    </location>
</feature>
<sequence>MTHSIDMSPPSSRQQDVVTLTSLLRRSFGRLLSIELLTSMSLLLLLGIVGFSVSSRVDTPFLRYFRAVQPALVTNLDLVRILDDLVVFVAILPPLMWLLLMRHFTRSLTLTSRTDVALFLLRVASGFILSIALTVLVTECFSKRALLALVTSFYASLMLLYSWGVRLWKWYQDEVRSKGIVTFLPQSVQELLLHTSLFEWLTDSSFSDKVAPLLVFCLPLTRLEQIKLMEHLPPESQAVMTKPGMLSLLPVAMQKMLLAENNCDGVCGNNYETKRSHGMFETGPVGQLKTGKCQHTLMTEPLKASTSVSLTSAGFDFHRPDVVRTVHSPPSPGQLLNEIMASRMRDKCQELVKMPSSRTLDRMAAVSSALLVMQLYASQRSRKVFLTLVQIVSASALSSVACCAIFLRFVQLLDVRWNLIRAISLLHYVRPCLSRLTNSGTPQIDSQPARSGPVTVRTAATSVSMVVAALYVLRKLRR</sequence>
<dbReference type="Proteomes" id="UP001162060">
    <property type="component" value="Unassembled WGS sequence"/>
</dbReference>
<feature type="transmembrane region" description="Helical" evidence="1">
    <location>
        <begin position="144"/>
        <end position="168"/>
    </location>
</feature>
<feature type="transmembrane region" description="Helical" evidence="1">
    <location>
        <begin position="116"/>
        <end position="138"/>
    </location>
</feature>
<keyword evidence="1" id="KW-1133">Transmembrane helix</keyword>
<keyword evidence="1" id="KW-0472">Membrane</keyword>
<evidence type="ECO:0000313" key="3">
    <source>
        <dbReference type="Proteomes" id="UP001162060"/>
    </source>
</evidence>
<dbReference type="AlphaFoldDB" id="A0AAV1URE5"/>
<feature type="transmembrane region" description="Helical" evidence="1">
    <location>
        <begin position="85"/>
        <end position="104"/>
    </location>
</feature>
<keyword evidence="1" id="KW-0812">Transmembrane</keyword>
<feature type="transmembrane region" description="Helical" evidence="1">
    <location>
        <begin position="454"/>
        <end position="473"/>
    </location>
</feature>
<evidence type="ECO:0000313" key="2">
    <source>
        <dbReference type="EMBL" id="CAK7936172.1"/>
    </source>
</evidence>
<feature type="transmembrane region" description="Helical" evidence="1">
    <location>
        <begin position="384"/>
        <end position="407"/>
    </location>
</feature>
<gene>
    <name evidence="2" type="ORF">PM001_LOCUS21322</name>
</gene>
<dbReference type="EMBL" id="CAKLBY020000223">
    <property type="protein sequence ID" value="CAK7936172.1"/>
    <property type="molecule type" value="Genomic_DNA"/>
</dbReference>
<reference evidence="2" key="1">
    <citation type="submission" date="2024-01" db="EMBL/GenBank/DDBJ databases">
        <authorList>
            <person name="Webb A."/>
        </authorList>
    </citation>
    <scope>NUCLEOTIDE SEQUENCE</scope>
    <source>
        <strain evidence="2">Pm1</strain>
    </source>
</reference>